<dbReference type="AlphaFoldDB" id="A0A1D8ASI4"/>
<evidence type="ECO:0000256" key="1">
    <source>
        <dbReference type="SAM" id="SignalP"/>
    </source>
</evidence>
<keyword evidence="1" id="KW-0732">Signal</keyword>
<dbReference type="KEGG" id="obg:Verru16b_00911"/>
<feature type="signal peptide" evidence="1">
    <location>
        <begin position="1"/>
        <end position="24"/>
    </location>
</feature>
<sequence>MNASTPFRLLRPALLSLCLLPALPAAVKKKPVPADTGEPKPYVLFMGADLDVERSSKYYRVRDVIGSELKIRIGQKEFLVPTHRRQTGIKVDYGLKLTAAAAQLDGLEAGPGYTPANDPRHKFDRESGAAGGAAAVQDLAYGAMISASLGASLSAGAAASAAGGAGAAAAQGAADAAQGRLDDAMRQFDMANASMGQDRYNTGQQAHRMMQELDEANYDAMEVAFKISSPVELEEPYVVILFKFLERGAKPGQDSLLIHAKALEPIGPKPKYIRIREGGLPVGFKYLDSEVHVYNRGREVATNVSPKRVELSRTEAHQYLLIDHLGMHKGATVPAAPVPGTLPRALRQQFSLDQLNRTLHVRISPEGALLGAYIDEACSLQLDDPAALAALGEVFYLPALAQGKAMEGTAKVRLADL</sequence>
<reference evidence="2 3" key="1">
    <citation type="submission" date="2016-06" db="EMBL/GenBank/DDBJ databases">
        <title>Three novel species with peptidoglycan cell walls form the new genus Lacunisphaera gen. nov. in the family Opitutaceae of the verrucomicrobial subdivision 4.</title>
        <authorList>
            <person name="Rast P."/>
            <person name="Gloeckner I."/>
            <person name="Jogler M."/>
            <person name="Boedeker C."/>
            <person name="Jeske O."/>
            <person name="Wiegand S."/>
            <person name="Reinhardt R."/>
            <person name="Schumann P."/>
            <person name="Rohde M."/>
            <person name="Spring S."/>
            <person name="Gloeckner F.O."/>
            <person name="Jogler C."/>
        </authorList>
    </citation>
    <scope>NUCLEOTIDE SEQUENCE [LARGE SCALE GENOMIC DNA]</scope>
    <source>
        <strain evidence="2 3">IG16b</strain>
    </source>
</reference>
<protein>
    <recommendedName>
        <fullName evidence="4">SLA1 homology domain-containing protein</fullName>
    </recommendedName>
</protein>
<feature type="chain" id="PRO_5009105050" description="SLA1 homology domain-containing protein" evidence="1">
    <location>
        <begin position="25"/>
        <end position="417"/>
    </location>
</feature>
<dbReference type="RefSeq" id="WP_069961173.1">
    <property type="nucleotide sequence ID" value="NZ_CP016094.1"/>
</dbReference>
<proteinExistence type="predicted"/>
<evidence type="ECO:0000313" key="3">
    <source>
        <dbReference type="Proteomes" id="UP000095228"/>
    </source>
</evidence>
<gene>
    <name evidence="2" type="ORF">Verru16b_00911</name>
</gene>
<organism evidence="2 3">
    <name type="scientific">Lacunisphaera limnophila</name>
    <dbReference type="NCBI Taxonomy" id="1838286"/>
    <lineage>
        <taxon>Bacteria</taxon>
        <taxon>Pseudomonadati</taxon>
        <taxon>Verrucomicrobiota</taxon>
        <taxon>Opitutia</taxon>
        <taxon>Opitutales</taxon>
        <taxon>Opitutaceae</taxon>
        <taxon>Lacunisphaera</taxon>
    </lineage>
</organism>
<dbReference type="STRING" id="1838286.Verru16b_00911"/>
<dbReference type="Proteomes" id="UP000095228">
    <property type="component" value="Chromosome"/>
</dbReference>
<evidence type="ECO:0008006" key="4">
    <source>
        <dbReference type="Google" id="ProtNLM"/>
    </source>
</evidence>
<name>A0A1D8ASI4_9BACT</name>
<dbReference type="OrthoDB" id="9822207at2"/>
<evidence type="ECO:0000313" key="2">
    <source>
        <dbReference type="EMBL" id="AOS43853.1"/>
    </source>
</evidence>
<dbReference type="EMBL" id="CP016094">
    <property type="protein sequence ID" value="AOS43853.1"/>
    <property type="molecule type" value="Genomic_DNA"/>
</dbReference>
<accession>A0A1D8ASI4</accession>
<keyword evidence="3" id="KW-1185">Reference proteome</keyword>